<feature type="region of interest" description="Disordered" evidence="1">
    <location>
        <begin position="1"/>
        <end position="21"/>
    </location>
</feature>
<keyword evidence="2" id="KW-0472">Membrane</keyword>
<keyword evidence="2" id="KW-0812">Transmembrane</keyword>
<gene>
    <name evidence="3" type="ORF">ACFOHL_17225</name>
</gene>
<organism evidence="3 4">
    <name type="scientific">Agaribacter flavus</name>
    <dbReference type="NCBI Taxonomy" id="1902781"/>
    <lineage>
        <taxon>Bacteria</taxon>
        <taxon>Pseudomonadati</taxon>
        <taxon>Pseudomonadota</taxon>
        <taxon>Gammaproteobacteria</taxon>
        <taxon>Alteromonadales</taxon>
        <taxon>Alteromonadaceae</taxon>
        <taxon>Agaribacter</taxon>
    </lineage>
</organism>
<dbReference type="RefSeq" id="WP_376921483.1">
    <property type="nucleotide sequence ID" value="NZ_JBHRSW010000050.1"/>
</dbReference>
<sequence length="239" mass="26997">MSKTAQSNINTNATSDTSNNELKNPLSIEKLYKERKLSHTPPASIQTKLFNDKKRESNLTWSEFAWSKFIWSNVTWMSNYIKQGAIVASIAIAMGIISFQILQGKALSPSIEYSSQKPKEQFIAVQLHSLKSETATNINAKKIMYDEEFNSHMMTLELNTIYDQKIVEVIDDTDGIKLLSCDNELIHITKLLLKDIQTTPNLSVQPHIGDMMALNLDDQGRILKLDTRTDIKACESVAE</sequence>
<proteinExistence type="predicted"/>
<feature type="transmembrane region" description="Helical" evidence="2">
    <location>
        <begin position="80"/>
        <end position="102"/>
    </location>
</feature>
<reference evidence="4" key="1">
    <citation type="journal article" date="2019" name="Int. J. Syst. Evol. Microbiol.">
        <title>The Global Catalogue of Microorganisms (GCM) 10K type strain sequencing project: providing services to taxonomists for standard genome sequencing and annotation.</title>
        <authorList>
            <consortium name="The Broad Institute Genomics Platform"/>
            <consortium name="The Broad Institute Genome Sequencing Center for Infectious Disease"/>
            <person name="Wu L."/>
            <person name="Ma J."/>
        </authorList>
    </citation>
    <scope>NUCLEOTIDE SEQUENCE [LARGE SCALE GENOMIC DNA]</scope>
    <source>
        <strain evidence="4">KCTC 52473</strain>
    </source>
</reference>
<keyword evidence="2" id="KW-1133">Transmembrane helix</keyword>
<keyword evidence="4" id="KW-1185">Reference proteome</keyword>
<evidence type="ECO:0000256" key="1">
    <source>
        <dbReference type="SAM" id="MobiDB-lite"/>
    </source>
</evidence>
<dbReference type="EMBL" id="JBHRSW010000050">
    <property type="protein sequence ID" value="MFC3123363.1"/>
    <property type="molecule type" value="Genomic_DNA"/>
</dbReference>
<accession>A0ABV7FSP4</accession>
<evidence type="ECO:0000313" key="3">
    <source>
        <dbReference type="EMBL" id="MFC3123363.1"/>
    </source>
</evidence>
<protein>
    <submittedName>
        <fullName evidence="3">Uncharacterized protein</fullName>
    </submittedName>
</protein>
<comment type="caution">
    <text evidence="3">The sequence shown here is derived from an EMBL/GenBank/DDBJ whole genome shotgun (WGS) entry which is preliminary data.</text>
</comment>
<evidence type="ECO:0000313" key="4">
    <source>
        <dbReference type="Proteomes" id="UP001595478"/>
    </source>
</evidence>
<dbReference type="Proteomes" id="UP001595478">
    <property type="component" value="Unassembled WGS sequence"/>
</dbReference>
<evidence type="ECO:0000256" key="2">
    <source>
        <dbReference type="SAM" id="Phobius"/>
    </source>
</evidence>
<name>A0ABV7FSP4_9ALTE</name>